<dbReference type="EMBL" id="BMEQ01000037">
    <property type="protein sequence ID" value="GGG69937.1"/>
    <property type="molecule type" value="Genomic_DNA"/>
</dbReference>
<dbReference type="PANTHER" id="PTHR43428:SF1">
    <property type="entry name" value="ARSENATE REDUCTASE"/>
    <property type="match status" value="1"/>
</dbReference>
<dbReference type="Gene3D" id="3.40.50.2300">
    <property type="match status" value="1"/>
</dbReference>
<evidence type="ECO:0000313" key="5">
    <source>
        <dbReference type="Proteomes" id="UP000638848"/>
    </source>
</evidence>
<gene>
    <name evidence="4" type="ORF">GCM10011374_38090</name>
</gene>
<dbReference type="SUPFAM" id="SSF52788">
    <property type="entry name" value="Phosphotyrosine protein phosphatases I"/>
    <property type="match status" value="1"/>
</dbReference>
<reference evidence="4" key="2">
    <citation type="submission" date="2020-09" db="EMBL/GenBank/DDBJ databases">
        <authorList>
            <person name="Sun Q."/>
            <person name="Zhou Y."/>
        </authorList>
    </citation>
    <scope>NUCLEOTIDE SEQUENCE</scope>
    <source>
        <strain evidence="4">CGMCC 1.12187</strain>
    </source>
</reference>
<name>A0A917LZV6_9MICC</name>
<comment type="caution">
    <text evidence="4">The sequence shown here is derived from an EMBL/GenBank/DDBJ whole genome shotgun (WGS) entry which is preliminary data.</text>
</comment>
<accession>A0A917LZV6</accession>
<organism evidence="4 5">
    <name type="scientific">Kocuria dechangensis</name>
    <dbReference type="NCBI Taxonomy" id="1176249"/>
    <lineage>
        <taxon>Bacteria</taxon>
        <taxon>Bacillati</taxon>
        <taxon>Actinomycetota</taxon>
        <taxon>Actinomycetes</taxon>
        <taxon>Micrococcales</taxon>
        <taxon>Micrococcaceae</taxon>
        <taxon>Kocuria</taxon>
    </lineage>
</organism>
<dbReference type="GO" id="GO:0046685">
    <property type="term" value="P:response to arsenic-containing substance"/>
    <property type="evidence" value="ECO:0007669"/>
    <property type="project" value="UniProtKB-KW"/>
</dbReference>
<sequence>MREPTTDLSTPALLLRAGQHLTDRFAGVFFPELVDRCLTQAYARLAQTARIQTYLAPMAVHDAGTRLAALARAKGAASAPVRQVLFVDAHDTGPAQIAAGLLAHYAGTAVVTRSAGINPGTAVDPHAVEVLAQHGTEPAGLAPKPVTEEVLRAADWVITLGDPALGTIPLGTAIQHWPVEGLQGGGGGPWWTTWTPGSRTCGWKSPPPPHPLRRAEHRGPEMATAFKTGLRLFVLTTPTAVAVLAVATDTEAVLLLFAVPGAVVGVVLYQDHRRTTGGPTTPGAALGPPGRDSTRPMIVSGPEEPAMDDTTVNWVQARLLRQALEGTRLTPHRLWMHYLGHGGAVGEVELQAYLHELLHLPAVERDRLMHTATALLDPRCHPFLPCTGELLGSEKTQCHRADHQD</sequence>
<dbReference type="Pfam" id="PF01451">
    <property type="entry name" value="LMWPc"/>
    <property type="match status" value="1"/>
</dbReference>
<dbReference type="SMART" id="SM00226">
    <property type="entry name" value="LMWPc"/>
    <property type="match status" value="1"/>
</dbReference>
<keyword evidence="1" id="KW-0059">Arsenical resistance</keyword>
<dbReference type="InterPro" id="IPR048716">
    <property type="entry name" value="Phosphatase-like_N"/>
</dbReference>
<reference evidence="4" key="1">
    <citation type="journal article" date="2014" name="Int. J. Syst. Evol. Microbiol.">
        <title>Complete genome sequence of Corynebacterium casei LMG S-19264T (=DSM 44701T), isolated from a smear-ripened cheese.</title>
        <authorList>
            <consortium name="US DOE Joint Genome Institute (JGI-PGF)"/>
            <person name="Walter F."/>
            <person name="Albersmeier A."/>
            <person name="Kalinowski J."/>
            <person name="Ruckert C."/>
        </authorList>
    </citation>
    <scope>NUCLEOTIDE SEQUENCE</scope>
    <source>
        <strain evidence="4">CGMCC 1.12187</strain>
    </source>
</reference>
<proteinExistence type="predicted"/>
<protein>
    <recommendedName>
        <fullName evidence="3">Phosphotyrosine protein phosphatase I domain-containing protein</fullName>
    </recommendedName>
</protein>
<dbReference type="PANTHER" id="PTHR43428">
    <property type="entry name" value="ARSENATE REDUCTASE"/>
    <property type="match status" value="1"/>
</dbReference>
<dbReference type="NCBIfam" id="NF046112">
    <property type="entry name" value="MSMEG_6209_Nter"/>
    <property type="match status" value="1"/>
</dbReference>
<feature type="domain" description="Phosphotyrosine protein phosphatase I" evidence="3">
    <location>
        <begin position="82"/>
        <end position="236"/>
    </location>
</feature>
<feature type="compositionally biased region" description="Low complexity" evidence="2">
    <location>
        <begin position="276"/>
        <end position="290"/>
    </location>
</feature>
<evidence type="ECO:0000256" key="2">
    <source>
        <dbReference type="SAM" id="MobiDB-lite"/>
    </source>
</evidence>
<dbReference type="Proteomes" id="UP000638848">
    <property type="component" value="Unassembled WGS sequence"/>
</dbReference>
<dbReference type="InterPro" id="IPR036196">
    <property type="entry name" value="Ptyr_pPase_sf"/>
</dbReference>
<keyword evidence="5" id="KW-1185">Reference proteome</keyword>
<evidence type="ECO:0000259" key="3">
    <source>
        <dbReference type="SMART" id="SM00226"/>
    </source>
</evidence>
<evidence type="ECO:0000313" key="4">
    <source>
        <dbReference type="EMBL" id="GGG69937.1"/>
    </source>
</evidence>
<dbReference type="AlphaFoldDB" id="A0A917LZV6"/>
<dbReference type="Pfam" id="PF21234">
    <property type="entry name" value="Phosphatase-like_N"/>
    <property type="match status" value="1"/>
</dbReference>
<evidence type="ECO:0000256" key="1">
    <source>
        <dbReference type="ARBA" id="ARBA00022849"/>
    </source>
</evidence>
<feature type="region of interest" description="Disordered" evidence="2">
    <location>
        <begin position="273"/>
        <end position="306"/>
    </location>
</feature>
<dbReference type="Gene3D" id="1.10.8.1060">
    <property type="entry name" value="Corynebacterium glutamicum thioredoxin-dependent arsenate reductase, N-terminal domain"/>
    <property type="match status" value="1"/>
</dbReference>
<dbReference type="RefSeq" id="WP_188540092.1">
    <property type="nucleotide sequence ID" value="NZ_BMEQ01000037.1"/>
</dbReference>
<dbReference type="InterPro" id="IPR023485">
    <property type="entry name" value="Ptyr_pPase"/>
</dbReference>